<dbReference type="Proteomes" id="UP000472260">
    <property type="component" value="Unassembled WGS sequence"/>
</dbReference>
<evidence type="ECO:0000256" key="4">
    <source>
        <dbReference type="ARBA" id="ARBA00023136"/>
    </source>
</evidence>
<feature type="transmembrane region" description="Helical" evidence="5">
    <location>
        <begin position="127"/>
        <end position="148"/>
    </location>
</feature>
<dbReference type="AlphaFoldDB" id="A0A671PHW6"/>
<dbReference type="PROSITE" id="PS01130">
    <property type="entry name" value="SLC26A"/>
    <property type="match status" value="1"/>
</dbReference>
<feature type="transmembrane region" description="Helical" evidence="5">
    <location>
        <begin position="69"/>
        <end position="93"/>
    </location>
</feature>
<feature type="transmembrane region" description="Helical" evidence="5">
    <location>
        <begin position="46"/>
        <end position="63"/>
    </location>
</feature>
<keyword evidence="4 5" id="KW-0472">Membrane</keyword>
<dbReference type="InterPro" id="IPR011547">
    <property type="entry name" value="SLC26A/SulP_dom"/>
</dbReference>
<evidence type="ECO:0000313" key="8">
    <source>
        <dbReference type="Proteomes" id="UP000472260"/>
    </source>
</evidence>
<evidence type="ECO:0000259" key="6">
    <source>
        <dbReference type="Pfam" id="PF00916"/>
    </source>
</evidence>
<dbReference type="InterPro" id="IPR018045">
    <property type="entry name" value="S04_transporter_CS"/>
</dbReference>
<keyword evidence="2 5" id="KW-0812">Transmembrane</keyword>
<name>A0A671PHW6_9TELE</name>
<reference evidence="7" key="2">
    <citation type="submission" date="2025-09" db="UniProtKB">
        <authorList>
            <consortium name="Ensembl"/>
        </authorList>
    </citation>
    <scope>IDENTIFICATION</scope>
</reference>
<reference evidence="7" key="1">
    <citation type="submission" date="2025-08" db="UniProtKB">
        <authorList>
            <consortium name="Ensembl"/>
        </authorList>
    </citation>
    <scope>IDENTIFICATION</scope>
</reference>
<feature type="transmembrane region" description="Helical" evidence="5">
    <location>
        <begin position="198"/>
        <end position="216"/>
    </location>
</feature>
<keyword evidence="3 5" id="KW-1133">Transmembrane helix</keyword>
<dbReference type="Pfam" id="PF00916">
    <property type="entry name" value="Sulfate_transp"/>
    <property type="match status" value="1"/>
</dbReference>
<dbReference type="PANTHER" id="PTHR11814">
    <property type="entry name" value="SULFATE TRANSPORTER"/>
    <property type="match status" value="1"/>
</dbReference>
<organism evidence="7 8">
    <name type="scientific">Sinocyclocheilus anshuiensis</name>
    <dbReference type="NCBI Taxonomy" id="1608454"/>
    <lineage>
        <taxon>Eukaryota</taxon>
        <taxon>Metazoa</taxon>
        <taxon>Chordata</taxon>
        <taxon>Craniata</taxon>
        <taxon>Vertebrata</taxon>
        <taxon>Euteleostomi</taxon>
        <taxon>Actinopterygii</taxon>
        <taxon>Neopterygii</taxon>
        <taxon>Teleostei</taxon>
        <taxon>Ostariophysi</taxon>
        <taxon>Cypriniformes</taxon>
        <taxon>Cyprinidae</taxon>
        <taxon>Cyprininae</taxon>
        <taxon>Sinocyclocheilus</taxon>
    </lineage>
</organism>
<proteinExistence type="predicted"/>
<feature type="transmembrane region" description="Helical" evidence="5">
    <location>
        <begin position="168"/>
        <end position="191"/>
    </location>
</feature>
<protein>
    <recommendedName>
        <fullName evidence="6">SLC26A/SulP transporter domain-containing protein</fullName>
    </recommendedName>
</protein>
<evidence type="ECO:0000313" key="7">
    <source>
        <dbReference type="Ensembl" id="ENSSANP00000057468.1"/>
    </source>
</evidence>
<dbReference type="GO" id="GO:0016020">
    <property type="term" value="C:membrane"/>
    <property type="evidence" value="ECO:0007669"/>
    <property type="project" value="UniProtKB-SubCell"/>
</dbReference>
<feature type="domain" description="SLC26A/SulP transporter" evidence="6">
    <location>
        <begin position="51"/>
        <end position="239"/>
    </location>
</feature>
<dbReference type="GO" id="GO:0008271">
    <property type="term" value="F:secondary active sulfate transmembrane transporter activity"/>
    <property type="evidence" value="ECO:0007669"/>
    <property type="project" value="InterPro"/>
</dbReference>
<evidence type="ECO:0000256" key="5">
    <source>
        <dbReference type="SAM" id="Phobius"/>
    </source>
</evidence>
<evidence type="ECO:0000256" key="3">
    <source>
        <dbReference type="ARBA" id="ARBA00022989"/>
    </source>
</evidence>
<dbReference type="InterPro" id="IPR001902">
    <property type="entry name" value="SLC26A/SulP_fam"/>
</dbReference>
<keyword evidence="8" id="KW-1185">Reference proteome</keyword>
<sequence length="247" mass="27858">MLNIHIDPHISFFFLCFRCSGPRLKSCFLSIAPLLSWLPQYSLRKTAIGVLISGISVGIMHLPQGMANALLAAIPPVFGLYSSFYPILIYFIFGTSRHISVGKYTHKLSLQVHIHCVHTYTILWLKVFAFAAQLTILCGLIQILLYVLRCGWVCRWLSQPLVSEYTTAAAVHVTVHQLRLLMGISIMFSNIVTGIRRVLLATLVVSFVYLVVLVGGEMVNSLWSTRFLIPWELVLVRTCTILFLDFI</sequence>
<evidence type="ECO:0000256" key="2">
    <source>
        <dbReference type="ARBA" id="ARBA00022692"/>
    </source>
</evidence>
<comment type="subcellular location">
    <subcellularLocation>
        <location evidence="1">Membrane</location>
        <topology evidence="1">Multi-pass membrane protein</topology>
    </subcellularLocation>
</comment>
<evidence type="ECO:0000256" key="1">
    <source>
        <dbReference type="ARBA" id="ARBA00004141"/>
    </source>
</evidence>
<dbReference type="Ensembl" id="ENSSANT00000061150.1">
    <property type="protein sequence ID" value="ENSSANP00000057468.1"/>
    <property type="gene ID" value="ENSSANG00000028785.1"/>
</dbReference>
<accession>A0A671PHW6</accession>